<feature type="transmembrane region" description="Helical" evidence="8">
    <location>
        <begin position="217"/>
        <end position="240"/>
    </location>
</feature>
<evidence type="ECO:0000313" key="10">
    <source>
        <dbReference type="EnsemblMetazoa" id="XP_016992240.1"/>
    </source>
</evidence>
<evidence type="ECO:0000313" key="11">
    <source>
        <dbReference type="Proteomes" id="UP001652680"/>
    </source>
</evidence>
<dbReference type="GeneID" id="108054005"/>
<feature type="domain" description="CWH43-like N-terminal" evidence="9">
    <location>
        <begin position="32"/>
        <end position="247"/>
    </location>
</feature>
<comment type="similarity">
    <text evidence="2">Belongs to the PGAP2 family.</text>
</comment>
<dbReference type="GO" id="GO:0000139">
    <property type="term" value="C:Golgi membrane"/>
    <property type="evidence" value="ECO:0007669"/>
    <property type="project" value="UniProtKB-SubCell"/>
</dbReference>
<evidence type="ECO:0000256" key="8">
    <source>
        <dbReference type="SAM" id="Phobius"/>
    </source>
</evidence>
<evidence type="ECO:0000256" key="3">
    <source>
        <dbReference type="ARBA" id="ARBA00022502"/>
    </source>
</evidence>
<dbReference type="RefSeq" id="XP_016992240.1">
    <property type="nucleotide sequence ID" value="XM_017136751.1"/>
</dbReference>
<evidence type="ECO:0000256" key="4">
    <source>
        <dbReference type="ARBA" id="ARBA00022692"/>
    </source>
</evidence>
<sequence>MNTFVEDKLKLLPSSMKDLRPVCHFRIPVGPFLALGLLQVPVCMAYNLVMAITTDFEATTYTSCQAFNFFPSTSAAAKSQHTIWAWACWMEFPFLIASAWLQFRFYRRTLPKPVRSFGCLMSIFLAVNSSSMLLWGTFAQVDGDSVLHIAIALSLFISCAIYMAGSFVCCKYYVCDRDWQLHEELSIELKSKLVFFYFASVVIMWLFYYVHQKLCLPLAYSIFAIGEFISCECFCFYLCLAYFDFHHVYICYDQRMGVFLSEI</sequence>
<dbReference type="InterPro" id="IPR019402">
    <property type="entry name" value="CWH43_N"/>
</dbReference>
<evidence type="ECO:0000256" key="7">
    <source>
        <dbReference type="ARBA" id="ARBA00023136"/>
    </source>
</evidence>
<dbReference type="PANTHER" id="PTHR12892">
    <property type="entry name" value="FGF RECEPTOR ACTIVATING PROTEIN 1"/>
    <property type="match status" value="1"/>
</dbReference>
<feature type="transmembrane region" description="Helical" evidence="8">
    <location>
        <begin position="25"/>
        <end position="49"/>
    </location>
</feature>
<dbReference type="GO" id="GO:0005789">
    <property type="term" value="C:endoplasmic reticulum membrane"/>
    <property type="evidence" value="ECO:0007669"/>
    <property type="project" value="TreeGrafter"/>
</dbReference>
<evidence type="ECO:0000313" key="12">
    <source>
        <dbReference type="RefSeq" id="XP_016992240.1"/>
    </source>
</evidence>
<proteinExistence type="inferred from homology"/>
<reference evidence="12" key="2">
    <citation type="submission" date="2025-04" db="UniProtKB">
        <authorList>
            <consortium name="RefSeq"/>
        </authorList>
    </citation>
    <scope>IDENTIFICATION</scope>
</reference>
<reference evidence="10" key="3">
    <citation type="submission" date="2025-05" db="UniProtKB">
        <authorList>
            <consortium name="EnsemblMetazoa"/>
        </authorList>
    </citation>
    <scope>IDENTIFICATION</scope>
</reference>
<feature type="transmembrane region" description="Helical" evidence="8">
    <location>
        <begin position="147"/>
        <end position="174"/>
    </location>
</feature>
<dbReference type="EnsemblMetazoa" id="XM_017136751.2">
    <property type="protein sequence ID" value="XP_016992240.1"/>
    <property type="gene ID" value="LOC108054005"/>
</dbReference>
<dbReference type="PANTHER" id="PTHR12892:SF11">
    <property type="entry name" value="POST-GPI ATTACHMENT TO PROTEINS FACTOR 2"/>
    <property type="match status" value="1"/>
</dbReference>
<evidence type="ECO:0000259" key="9">
    <source>
        <dbReference type="Pfam" id="PF10277"/>
    </source>
</evidence>
<comment type="subcellular location">
    <subcellularLocation>
        <location evidence="1">Golgi apparatus membrane</location>
        <topology evidence="1">Multi-pass membrane protein</topology>
    </subcellularLocation>
</comment>
<keyword evidence="4 8" id="KW-0812">Transmembrane</keyword>
<organism evidence="12">
    <name type="scientific">Drosophila rhopaloa</name>
    <name type="common">Fruit fly</name>
    <dbReference type="NCBI Taxonomy" id="1041015"/>
    <lineage>
        <taxon>Eukaryota</taxon>
        <taxon>Metazoa</taxon>
        <taxon>Ecdysozoa</taxon>
        <taxon>Arthropoda</taxon>
        <taxon>Hexapoda</taxon>
        <taxon>Insecta</taxon>
        <taxon>Pterygota</taxon>
        <taxon>Neoptera</taxon>
        <taxon>Endopterygota</taxon>
        <taxon>Diptera</taxon>
        <taxon>Brachycera</taxon>
        <taxon>Muscomorpha</taxon>
        <taxon>Ephydroidea</taxon>
        <taxon>Drosophilidae</taxon>
        <taxon>Drosophila</taxon>
        <taxon>Sophophora</taxon>
    </lineage>
</organism>
<dbReference type="OrthoDB" id="68581at2759"/>
<dbReference type="Proteomes" id="UP001652680">
    <property type="component" value="Unassembled WGS sequence"/>
</dbReference>
<accession>A0A6P4FNV8</accession>
<reference evidence="11" key="1">
    <citation type="journal article" date="2021" name="Elife">
        <title>Highly contiguous assemblies of 101 drosophilid genomes.</title>
        <authorList>
            <person name="Kim B.Y."/>
            <person name="Wang J.R."/>
            <person name="Miller D.E."/>
            <person name="Barmina O."/>
            <person name="Delaney E."/>
            <person name="Thompson A."/>
            <person name="Comeault A.A."/>
            <person name="Peede D."/>
            <person name="D'Agostino E.R."/>
            <person name="Pelaez J."/>
            <person name="Aguilar J.M."/>
            <person name="Haji D."/>
            <person name="Matsunaga T."/>
            <person name="Armstrong E.E."/>
            <person name="Zych M."/>
            <person name="Ogawa Y."/>
            <person name="Stamenkovic-Radak M."/>
            <person name="Jelic M."/>
            <person name="Veselinovic M.S."/>
            <person name="Tanaskovic M."/>
            <person name="Eric P."/>
            <person name="Gao J.J."/>
            <person name="Katoh T.K."/>
            <person name="Toda M.J."/>
            <person name="Watabe H."/>
            <person name="Watada M."/>
            <person name="Davis J.S."/>
            <person name="Moyle L.C."/>
            <person name="Manoli G."/>
            <person name="Bertolini E."/>
            <person name="Kostal V."/>
            <person name="Hawley R.S."/>
            <person name="Takahashi A."/>
            <person name="Jones C.D."/>
            <person name="Price D.K."/>
            <person name="Whiteman N."/>
            <person name="Kopp A."/>
            <person name="Matute D.R."/>
            <person name="Petrov D.A."/>
        </authorList>
    </citation>
    <scope>NUCLEOTIDE SEQUENCE [LARGE SCALE GENOMIC DNA]</scope>
</reference>
<dbReference type="GO" id="GO:0006506">
    <property type="term" value="P:GPI anchor biosynthetic process"/>
    <property type="evidence" value="ECO:0007669"/>
    <property type="project" value="UniProtKB-KW"/>
</dbReference>
<feature type="transmembrane region" description="Helical" evidence="8">
    <location>
        <begin position="115"/>
        <end position="135"/>
    </location>
</feature>
<dbReference type="InterPro" id="IPR039545">
    <property type="entry name" value="PGAP2"/>
</dbReference>
<feature type="transmembrane region" description="Helical" evidence="8">
    <location>
        <begin position="194"/>
        <end position="211"/>
    </location>
</feature>
<feature type="transmembrane region" description="Helical" evidence="8">
    <location>
        <begin position="83"/>
        <end position="103"/>
    </location>
</feature>
<keyword evidence="7 8" id="KW-0472">Membrane</keyword>
<keyword evidence="11" id="KW-1185">Reference proteome</keyword>
<protein>
    <submittedName>
        <fullName evidence="12">Post-GPI attachment to proteins factor 2</fullName>
    </submittedName>
</protein>
<gene>
    <name evidence="12" type="primary">LOC108054005</name>
    <name evidence="10" type="synonym">108054005</name>
</gene>
<keyword evidence="6" id="KW-0333">Golgi apparatus</keyword>
<dbReference type="Pfam" id="PF10277">
    <property type="entry name" value="Frag1"/>
    <property type="match status" value="1"/>
</dbReference>
<dbReference type="AlphaFoldDB" id="A0A6P4FNV8"/>
<evidence type="ECO:0000256" key="1">
    <source>
        <dbReference type="ARBA" id="ARBA00004653"/>
    </source>
</evidence>
<evidence type="ECO:0000256" key="2">
    <source>
        <dbReference type="ARBA" id="ARBA00007414"/>
    </source>
</evidence>
<name>A0A6P4FNV8_DRORH</name>
<evidence type="ECO:0000256" key="5">
    <source>
        <dbReference type="ARBA" id="ARBA00022989"/>
    </source>
</evidence>
<evidence type="ECO:0000256" key="6">
    <source>
        <dbReference type="ARBA" id="ARBA00023034"/>
    </source>
</evidence>
<keyword evidence="5 8" id="KW-1133">Transmembrane helix</keyword>
<keyword evidence="3" id="KW-0337">GPI-anchor biosynthesis</keyword>